<comment type="caution">
    <text evidence="1">The sequence shown here is derived from an EMBL/GenBank/DDBJ whole genome shotgun (WGS) entry which is preliminary data.</text>
</comment>
<organism evidence="1 2">
    <name type="scientific">Bacillus rhizoplanae</name>
    <dbReference type="NCBI Taxonomy" id="2880966"/>
    <lineage>
        <taxon>Bacteria</taxon>
        <taxon>Bacillati</taxon>
        <taxon>Bacillota</taxon>
        <taxon>Bacilli</taxon>
        <taxon>Bacillales</taxon>
        <taxon>Bacillaceae</taxon>
        <taxon>Bacillus</taxon>
    </lineage>
</organism>
<keyword evidence="2" id="KW-1185">Reference proteome</keyword>
<dbReference type="RefSeq" id="WP_230573753.1">
    <property type="nucleotide sequence ID" value="NZ_CAKJTI010000002.1"/>
</dbReference>
<dbReference type="EMBL" id="CAKJTI010000002">
    <property type="protein sequence ID" value="CAG9611459.1"/>
    <property type="molecule type" value="Genomic_DNA"/>
</dbReference>
<protein>
    <recommendedName>
        <fullName evidence="3">Sporulation protein YtxC</fullName>
    </recommendedName>
</protein>
<evidence type="ECO:0000313" key="2">
    <source>
        <dbReference type="Proteomes" id="UP000789423"/>
    </source>
</evidence>
<accession>A0ABN7ZRD9</accession>
<dbReference type="Pfam" id="PF08812">
    <property type="entry name" value="YtxC"/>
    <property type="match status" value="1"/>
</dbReference>
<evidence type="ECO:0000313" key="1">
    <source>
        <dbReference type="EMBL" id="CAG9611459.1"/>
    </source>
</evidence>
<dbReference type="InterPro" id="IPR014199">
    <property type="entry name" value="Spore_YtxC"/>
</dbReference>
<dbReference type="PIRSF" id="PIRSF012563">
    <property type="entry name" value="YtxC"/>
    <property type="match status" value="1"/>
</dbReference>
<evidence type="ECO:0008006" key="3">
    <source>
        <dbReference type="Google" id="ProtNLM"/>
    </source>
</evidence>
<proteinExistence type="predicted"/>
<reference evidence="1 2" key="1">
    <citation type="submission" date="2021-10" db="EMBL/GenBank/DDBJ databases">
        <authorList>
            <person name="Criscuolo A."/>
        </authorList>
    </citation>
    <scope>NUCLEOTIDE SEQUENCE [LARGE SCALE GENOMIC DNA]</scope>
    <source>
        <strain evidence="2">CIP 111899</strain>
    </source>
</reference>
<name>A0ABN7ZRD9_9BACI</name>
<gene>
    <name evidence="1" type="ORF">BACCIP111899_00629</name>
</gene>
<sequence length="293" mass="35253">MIEICFEEKNDAIVIYKELKKRTDDIYAEISIYLYEQMVIVHIPIQESCYIDRVVIPVLVQYIINTKQDEWISDILKEKFYYEEREERIQILHMAHSILNGRRKGLTDAPSKQRGKELVVSSLRGWMHDTMSFSFEAYIRFRLRKYNEFLYRTTEMAIDEYKLEQEYQMFVETLRQQVSSRKSRLSCLHLVFDDSFIFYDEKGARLKQDKLVQYIEEELLSQKDLYIDPNIMAPLLSISPKTIHLYTKEQDHNMIVTIQNVFQERVQLYALHEFEKNVKNYKNKGNALDFLNF</sequence>
<dbReference type="Proteomes" id="UP000789423">
    <property type="component" value="Unassembled WGS sequence"/>
</dbReference>
<dbReference type="NCBIfam" id="TIGR02834">
    <property type="entry name" value="spo_ytxC"/>
    <property type="match status" value="1"/>
</dbReference>